<gene>
    <name evidence="6" type="ORF">G6047_01310</name>
</gene>
<evidence type="ECO:0000313" key="6">
    <source>
        <dbReference type="EMBL" id="NMH26657.1"/>
    </source>
</evidence>
<evidence type="ECO:0000313" key="7">
    <source>
        <dbReference type="Proteomes" id="UP000712080"/>
    </source>
</evidence>
<organism evidence="6 7">
    <name type="scientific">Flavobacterium silvaticum</name>
    <dbReference type="NCBI Taxonomy" id="1852020"/>
    <lineage>
        <taxon>Bacteria</taxon>
        <taxon>Pseudomonadati</taxon>
        <taxon>Bacteroidota</taxon>
        <taxon>Flavobacteriia</taxon>
        <taxon>Flavobacteriales</taxon>
        <taxon>Flavobacteriaceae</taxon>
        <taxon>Flavobacterium</taxon>
    </lineage>
</organism>
<dbReference type="PANTHER" id="PTHR30244">
    <property type="entry name" value="TRANSAMINASE"/>
    <property type="match status" value="1"/>
</dbReference>
<dbReference type="Gene3D" id="3.40.640.10">
    <property type="entry name" value="Type I PLP-dependent aspartate aminotransferase-like (Major domain)"/>
    <property type="match status" value="1"/>
</dbReference>
<keyword evidence="7" id="KW-1185">Reference proteome</keyword>
<dbReference type="AlphaFoldDB" id="A0A972FJ68"/>
<dbReference type="PIRSF" id="PIRSF000390">
    <property type="entry name" value="PLP_StrS"/>
    <property type="match status" value="1"/>
</dbReference>
<comment type="similarity">
    <text evidence="2 5">Belongs to the DegT/DnrJ/EryC1 family.</text>
</comment>
<dbReference type="InterPro" id="IPR015424">
    <property type="entry name" value="PyrdxlP-dep_Trfase"/>
</dbReference>
<dbReference type="InterPro" id="IPR015421">
    <property type="entry name" value="PyrdxlP-dep_Trfase_major"/>
</dbReference>
<evidence type="ECO:0000256" key="2">
    <source>
        <dbReference type="ARBA" id="ARBA00037999"/>
    </source>
</evidence>
<feature type="modified residue" description="N6-(pyridoxal phosphate)lysine" evidence="4">
    <location>
        <position position="193"/>
    </location>
</feature>
<dbReference type="GO" id="GO:0000271">
    <property type="term" value="P:polysaccharide biosynthetic process"/>
    <property type="evidence" value="ECO:0007669"/>
    <property type="project" value="TreeGrafter"/>
</dbReference>
<reference evidence="6" key="1">
    <citation type="submission" date="2020-02" db="EMBL/GenBank/DDBJ databases">
        <title>Flavobacterium sp. genome.</title>
        <authorList>
            <person name="Jung H.S."/>
            <person name="Baek J.H."/>
            <person name="Jeon C.O."/>
        </authorList>
    </citation>
    <scope>NUCLEOTIDE SEQUENCE</scope>
    <source>
        <strain evidence="6">SE-s28</strain>
    </source>
</reference>
<evidence type="ECO:0000256" key="3">
    <source>
        <dbReference type="PIRSR" id="PIRSR000390-1"/>
    </source>
</evidence>
<sequence length="370" mass="40571">MIPFNDLKKSNDRFRDAFAGKLQSVLDSGQTILGNEVSLFEKSYANYCGTSYCLGVANGLDALILIFKGYMELGKLKSGDEVIVPANTYIASILAVSHAGLVPVPVEPDALTCNIDPVEVKKAITPKTRAVLAVHLYGRLALMDELDAICKQNNLLLIEDAAQSHGAQTVFGGHVKKAGNLSDAAGFSFYPTKNLGAIGDAGAITTNDESLFNVLVKLRNYGTEKKYIHDFKGINSRLDELQAAFLNVKLPFLDSDNKRREEIATLYRSGIKNPTIRVPDFGATGENAFHLFVVFCKERQSLMQHLSDNGVQSMVHYPVAPHRQVAYSEWSGFSFPITEKIHDEILSLPISAVLSTEAVEKVIRTLNEFA</sequence>
<protein>
    <submittedName>
        <fullName evidence="6">DegT/DnrJ/EryC1/StrS family aminotransferase</fullName>
    </submittedName>
</protein>
<keyword evidence="6" id="KW-0808">Transferase</keyword>
<keyword evidence="1 4" id="KW-0663">Pyridoxal phosphate</keyword>
<dbReference type="Proteomes" id="UP000712080">
    <property type="component" value="Unassembled WGS sequence"/>
</dbReference>
<name>A0A972FJ68_9FLAO</name>
<dbReference type="CDD" id="cd00616">
    <property type="entry name" value="AHBA_syn"/>
    <property type="match status" value="1"/>
</dbReference>
<accession>A0A972FJ68</accession>
<comment type="caution">
    <text evidence="6">The sequence shown here is derived from an EMBL/GenBank/DDBJ whole genome shotgun (WGS) entry which is preliminary data.</text>
</comment>
<dbReference type="RefSeq" id="WP_169525655.1">
    <property type="nucleotide sequence ID" value="NZ_JAAMPU010000094.1"/>
</dbReference>
<dbReference type="Pfam" id="PF01041">
    <property type="entry name" value="DegT_DnrJ_EryC1"/>
    <property type="match status" value="1"/>
</dbReference>
<dbReference type="GO" id="GO:0030170">
    <property type="term" value="F:pyridoxal phosphate binding"/>
    <property type="evidence" value="ECO:0007669"/>
    <property type="project" value="TreeGrafter"/>
</dbReference>
<evidence type="ECO:0000256" key="5">
    <source>
        <dbReference type="RuleBase" id="RU004508"/>
    </source>
</evidence>
<dbReference type="GO" id="GO:0008483">
    <property type="term" value="F:transaminase activity"/>
    <property type="evidence" value="ECO:0007669"/>
    <property type="project" value="UniProtKB-KW"/>
</dbReference>
<proteinExistence type="inferred from homology"/>
<feature type="active site" description="Proton acceptor" evidence="3">
    <location>
        <position position="193"/>
    </location>
</feature>
<dbReference type="EMBL" id="JAAMPU010000094">
    <property type="protein sequence ID" value="NMH26657.1"/>
    <property type="molecule type" value="Genomic_DNA"/>
</dbReference>
<keyword evidence="6" id="KW-0032">Aminotransferase</keyword>
<dbReference type="PANTHER" id="PTHR30244:SF36">
    <property type="entry name" value="3-OXO-GLUCOSE-6-PHOSPHATE:GLUTAMATE AMINOTRANSFERASE"/>
    <property type="match status" value="1"/>
</dbReference>
<dbReference type="Gene3D" id="3.90.1150.10">
    <property type="entry name" value="Aspartate Aminotransferase, domain 1"/>
    <property type="match status" value="1"/>
</dbReference>
<dbReference type="InterPro" id="IPR000653">
    <property type="entry name" value="DegT/StrS_aminotransferase"/>
</dbReference>
<evidence type="ECO:0000256" key="4">
    <source>
        <dbReference type="PIRSR" id="PIRSR000390-2"/>
    </source>
</evidence>
<evidence type="ECO:0000256" key="1">
    <source>
        <dbReference type="ARBA" id="ARBA00022898"/>
    </source>
</evidence>
<dbReference type="SUPFAM" id="SSF53383">
    <property type="entry name" value="PLP-dependent transferases"/>
    <property type="match status" value="1"/>
</dbReference>
<dbReference type="InterPro" id="IPR015422">
    <property type="entry name" value="PyrdxlP-dep_Trfase_small"/>
</dbReference>